<dbReference type="STRING" id="29529.SAMN04488122_4858"/>
<dbReference type="Proteomes" id="UP000199310">
    <property type="component" value="Unassembled WGS sequence"/>
</dbReference>
<dbReference type="PANTHER" id="PTHR23416">
    <property type="entry name" value="SIALIC ACID SYNTHASE-RELATED"/>
    <property type="match status" value="1"/>
</dbReference>
<dbReference type="InterPro" id="IPR051159">
    <property type="entry name" value="Hexapeptide_acetyltransf"/>
</dbReference>
<dbReference type="GO" id="GO:0005829">
    <property type="term" value="C:cytosol"/>
    <property type="evidence" value="ECO:0007669"/>
    <property type="project" value="TreeGrafter"/>
</dbReference>
<gene>
    <name evidence="4" type="ORF">SAMN04488122_4858</name>
</gene>
<evidence type="ECO:0000256" key="3">
    <source>
        <dbReference type="SAM" id="Phobius"/>
    </source>
</evidence>
<dbReference type="Gene3D" id="2.160.10.10">
    <property type="entry name" value="Hexapeptide repeat proteins"/>
    <property type="match status" value="1"/>
</dbReference>
<name>A0A1I0S8K3_9BACT</name>
<keyword evidence="3" id="KW-0472">Membrane</keyword>
<dbReference type="EMBL" id="FOJG01000002">
    <property type="protein sequence ID" value="SEW52473.1"/>
    <property type="molecule type" value="Genomic_DNA"/>
</dbReference>
<evidence type="ECO:0000313" key="5">
    <source>
        <dbReference type="Proteomes" id="UP000199310"/>
    </source>
</evidence>
<keyword evidence="3" id="KW-1133">Transmembrane helix</keyword>
<evidence type="ECO:0000256" key="2">
    <source>
        <dbReference type="ARBA" id="ARBA00022679"/>
    </source>
</evidence>
<protein>
    <recommendedName>
        <fullName evidence="6">Maltose O-acetyltransferase</fullName>
    </recommendedName>
</protein>
<evidence type="ECO:0000313" key="4">
    <source>
        <dbReference type="EMBL" id="SEW52473.1"/>
    </source>
</evidence>
<dbReference type="PANTHER" id="PTHR23416:SF23">
    <property type="entry name" value="ACETYLTRANSFERASE C18B11.09C-RELATED"/>
    <property type="match status" value="1"/>
</dbReference>
<keyword evidence="3" id="KW-0812">Transmembrane</keyword>
<keyword evidence="5" id="KW-1185">Reference proteome</keyword>
<dbReference type="AlphaFoldDB" id="A0A1I0S8K3"/>
<dbReference type="CDD" id="cd04647">
    <property type="entry name" value="LbH_MAT_like"/>
    <property type="match status" value="1"/>
</dbReference>
<proteinExistence type="inferred from homology"/>
<evidence type="ECO:0008006" key="6">
    <source>
        <dbReference type="Google" id="ProtNLM"/>
    </source>
</evidence>
<organism evidence="4 5">
    <name type="scientific">Chitinophaga arvensicola</name>
    <dbReference type="NCBI Taxonomy" id="29529"/>
    <lineage>
        <taxon>Bacteria</taxon>
        <taxon>Pseudomonadati</taxon>
        <taxon>Bacteroidota</taxon>
        <taxon>Chitinophagia</taxon>
        <taxon>Chitinophagales</taxon>
        <taxon>Chitinophagaceae</taxon>
        <taxon>Chitinophaga</taxon>
    </lineage>
</organism>
<dbReference type="SUPFAM" id="SSF51161">
    <property type="entry name" value="Trimeric LpxA-like enzymes"/>
    <property type="match status" value="1"/>
</dbReference>
<comment type="similarity">
    <text evidence="1">Belongs to the transferase hexapeptide repeat family.</text>
</comment>
<dbReference type="GO" id="GO:0008374">
    <property type="term" value="F:O-acyltransferase activity"/>
    <property type="evidence" value="ECO:0007669"/>
    <property type="project" value="TreeGrafter"/>
</dbReference>
<dbReference type="InterPro" id="IPR011004">
    <property type="entry name" value="Trimer_LpxA-like_sf"/>
</dbReference>
<reference evidence="5" key="1">
    <citation type="submission" date="2016-10" db="EMBL/GenBank/DDBJ databases">
        <authorList>
            <person name="Varghese N."/>
            <person name="Submissions S."/>
        </authorList>
    </citation>
    <scope>NUCLEOTIDE SEQUENCE [LARGE SCALE GENOMIC DNA]</scope>
    <source>
        <strain evidence="5">DSM 3695</strain>
    </source>
</reference>
<evidence type="ECO:0000256" key="1">
    <source>
        <dbReference type="ARBA" id="ARBA00007274"/>
    </source>
</evidence>
<feature type="transmembrane region" description="Helical" evidence="3">
    <location>
        <begin position="6"/>
        <end position="29"/>
    </location>
</feature>
<accession>A0A1I0S8K3</accession>
<keyword evidence="2" id="KW-0808">Transferase</keyword>
<sequence>MKVKLSIIYSWFVRTITILLPNIPVFMRFRGFLYSLMMKRCGRNFQVTASVTFNSLSGLTVGDDVYIAHNCVLIGLDIHIGNRVLIGPNCIISSANHTFHNGAYRFGKSDPRPVSIGHGAWIAGNCSVVGGSVLPAQSVLGAGSVINKPFTEERALYAGVPTVFIKKLP</sequence>